<organism evidence="11 12">
    <name type="scientific">Catenibacillus scindens</name>
    <dbReference type="NCBI Taxonomy" id="673271"/>
    <lineage>
        <taxon>Bacteria</taxon>
        <taxon>Bacillati</taxon>
        <taxon>Bacillota</taxon>
        <taxon>Clostridia</taxon>
        <taxon>Lachnospirales</taxon>
        <taxon>Lachnospiraceae</taxon>
        <taxon>Catenibacillus</taxon>
    </lineage>
</organism>
<dbReference type="AlphaFoldDB" id="A0A7W8H9G7"/>
<dbReference type="Pfam" id="PF03372">
    <property type="entry name" value="Exo_endo_phos"/>
    <property type="match status" value="1"/>
</dbReference>
<sequence>MKEEKTTKKHRGWVIFKRITGVVLILIFLAVAAAGALVGYLSLREYKPGDIEAVTVEGEGGKTVRFGEEITVLTFNTGYGALDAGEDFFMDGGSGVNADSVEQVNANIAGISGIISEVDADVVFLQEVDRDSNRSKHVDQAEIYAGLEADDSFAYATNFRCDFIPYPIPPIGKVEAGLVTLSKFQTLEAERIALPTTYTWPVRVAQLKRCLLLERIPIHNSDKQLVIVNLHLEAYDDGEAKIAQTQELANVLKSEYEKGNYCIAGGDFNQFLPSVDEDRYPVINEEYFQAKVLDGSLFGSDWNFLADDSVPTARLLNQPYDPSDSSTQYYMLDGFITSPNVSVNLVQTLDEGFEYSDHNPMLLNVTLIGEENIEESEE</sequence>
<evidence type="ECO:0000256" key="7">
    <source>
        <dbReference type="ARBA" id="ARBA00022842"/>
    </source>
</evidence>
<keyword evidence="5" id="KW-0227">DNA damage</keyword>
<evidence type="ECO:0000256" key="2">
    <source>
        <dbReference type="ARBA" id="ARBA00001946"/>
    </source>
</evidence>
<dbReference type="InterPro" id="IPR036691">
    <property type="entry name" value="Endo/exonu/phosph_ase_sf"/>
</dbReference>
<dbReference type="PANTHER" id="PTHR15822">
    <property type="entry name" value="TRAF AND TNF RECEPTOR-ASSOCIATED PROTEIN"/>
    <property type="match status" value="1"/>
</dbReference>
<evidence type="ECO:0000313" key="12">
    <source>
        <dbReference type="Proteomes" id="UP000543642"/>
    </source>
</evidence>
<keyword evidence="11" id="KW-0269">Exonuclease</keyword>
<dbReference type="GO" id="GO:0004527">
    <property type="term" value="F:exonuclease activity"/>
    <property type="evidence" value="ECO:0007669"/>
    <property type="project" value="UniProtKB-KW"/>
</dbReference>
<reference evidence="11 12" key="1">
    <citation type="submission" date="2020-08" db="EMBL/GenBank/DDBJ databases">
        <title>Genomic Encyclopedia of Type Strains, Phase IV (KMG-IV): sequencing the most valuable type-strain genomes for metagenomic binning, comparative biology and taxonomic classification.</title>
        <authorList>
            <person name="Goeker M."/>
        </authorList>
    </citation>
    <scope>NUCLEOTIDE SEQUENCE [LARGE SCALE GENOMIC DNA]</scope>
    <source>
        <strain evidence="11 12">DSM 106146</strain>
    </source>
</reference>
<gene>
    <name evidence="11" type="ORF">HNP82_001472</name>
</gene>
<keyword evidence="6 11" id="KW-0378">Hydrolase</keyword>
<evidence type="ECO:0000256" key="1">
    <source>
        <dbReference type="ARBA" id="ARBA00001936"/>
    </source>
</evidence>
<proteinExistence type="predicted"/>
<feature type="domain" description="Endonuclease/exonuclease/phosphatase" evidence="10">
    <location>
        <begin position="74"/>
        <end position="358"/>
    </location>
</feature>
<evidence type="ECO:0000256" key="5">
    <source>
        <dbReference type="ARBA" id="ARBA00022763"/>
    </source>
</evidence>
<comment type="cofactor">
    <cofactor evidence="1">
        <name>Mn(2+)</name>
        <dbReference type="ChEBI" id="CHEBI:29035"/>
    </cofactor>
</comment>
<keyword evidence="8" id="KW-0234">DNA repair</keyword>
<feature type="transmembrane region" description="Helical" evidence="9">
    <location>
        <begin position="21"/>
        <end position="43"/>
    </location>
</feature>
<comment type="cofactor">
    <cofactor evidence="2">
        <name>Mg(2+)</name>
        <dbReference type="ChEBI" id="CHEBI:18420"/>
    </cofactor>
</comment>
<comment type="caution">
    <text evidence="11">The sequence shown here is derived from an EMBL/GenBank/DDBJ whole genome shotgun (WGS) entry which is preliminary data.</text>
</comment>
<evidence type="ECO:0000256" key="9">
    <source>
        <dbReference type="SAM" id="Phobius"/>
    </source>
</evidence>
<dbReference type="InterPro" id="IPR051547">
    <property type="entry name" value="TDP2-like"/>
</dbReference>
<keyword evidence="11" id="KW-0255">Endonuclease</keyword>
<evidence type="ECO:0000313" key="11">
    <source>
        <dbReference type="EMBL" id="MBB5264361.1"/>
    </source>
</evidence>
<dbReference type="RefSeq" id="WP_183772911.1">
    <property type="nucleotide sequence ID" value="NZ_JACHFW010000004.1"/>
</dbReference>
<dbReference type="Proteomes" id="UP000543642">
    <property type="component" value="Unassembled WGS sequence"/>
</dbReference>
<dbReference type="EMBL" id="JACHFW010000004">
    <property type="protein sequence ID" value="MBB5264361.1"/>
    <property type="molecule type" value="Genomic_DNA"/>
</dbReference>
<protein>
    <submittedName>
        <fullName evidence="11">Endonuclease/exonuclease/phosphatase family metal-dependent hydrolase</fullName>
    </submittedName>
</protein>
<dbReference type="GO" id="GO:0004519">
    <property type="term" value="F:endonuclease activity"/>
    <property type="evidence" value="ECO:0007669"/>
    <property type="project" value="UniProtKB-KW"/>
</dbReference>
<keyword evidence="9" id="KW-1133">Transmembrane helix</keyword>
<keyword evidence="3" id="KW-0540">Nuclease</keyword>
<accession>A0A7W8H9G7</accession>
<evidence type="ECO:0000259" key="10">
    <source>
        <dbReference type="Pfam" id="PF03372"/>
    </source>
</evidence>
<keyword evidence="7" id="KW-0460">Magnesium</keyword>
<dbReference type="GO" id="GO:0006281">
    <property type="term" value="P:DNA repair"/>
    <property type="evidence" value="ECO:0007669"/>
    <property type="project" value="UniProtKB-KW"/>
</dbReference>
<dbReference type="Gene3D" id="3.60.10.10">
    <property type="entry name" value="Endonuclease/exonuclease/phosphatase"/>
    <property type="match status" value="1"/>
</dbReference>
<keyword evidence="9" id="KW-0812">Transmembrane</keyword>
<evidence type="ECO:0000256" key="8">
    <source>
        <dbReference type="ARBA" id="ARBA00023204"/>
    </source>
</evidence>
<dbReference type="GO" id="GO:0046872">
    <property type="term" value="F:metal ion binding"/>
    <property type="evidence" value="ECO:0007669"/>
    <property type="project" value="UniProtKB-KW"/>
</dbReference>
<keyword evidence="9" id="KW-0472">Membrane</keyword>
<evidence type="ECO:0000256" key="6">
    <source>
        <dbReference type="ARBA" id="ARBA00022801"/>
    </source>
</evidence>
<evidence type="ECO:0000256" key="4">
    <source>
        <dbReference type="ARBA" id="ARBA00022723"/>
    </source>
</evidence>
<evidence type="ECO:0000256" key="3">
    <source>
        <dbReference type="ARBA" id="ARBA00022722"/>
    </source>
</evidence>
<dbReference type="SUPFAM" id="SSF56219">
    <property type="entry name" value="DNase I-like"/>
    <property type="match status" value="1"/>
</dbReference>
<name>A0A7W8H9G7_9FIRM</name>
<keyword evidence="4" id="KW-0479">Metal-binding</keyword>
<dbReference type="InterPro" id="IPR005135">
    <property type="entry name" value="Endo/exonuclease/phosphatase"/>
</dbReference>
<keyword evidence="12" id="KW-1185">Reference proteome</keyword>
<dbReference type="PANTHER" id="PTHR15822:SF4">
    <property type="entry name" value="TYROSYL-DNA PHOSPHODIESTERASE 2"/>
    <property type="match status" value="1"/>
</dbReference>